<sequence length="141" mass="15850">FLLLSLLLSSLFVFSLLCSASRRPTLVPVVLDSLRHQIGHLVQSWTELGVEVVQPEFCNCPQTGLGQNGEAPRTLLTAGSDELCRVREICHLHDDVSRKVLETRLARPHALRVLAHRRGEIEQDISVHSGISEYHWRPQSV</sequence>
<reference evidence="2" key="1">
    <citation type="submission" date="2023-10" db="EMBL/GenBank/DDBJ databases">
        <title>Genome assembly of Pristionchus species.</title>
        <authorList>
            <person name="Yoshida K."/>
            <person name="Sommer R.J."/>
        </authorList>
    </citation>
    <scope>NUCLEOTIDE SEQUENCE</scope>
    <source>
        <strain evidence="2">RS5133</strain>
    </source>
</reference>
<accession>A0AAV5WPJ3</accession>
<proteinExistence type="predicted"/>
<evidence type="ECO:0000256" key="1">
    <source>
        <dbReference type="SAM" id="SignalP"/>
    </source>
</evidence>
<feature type="signal peptide" evidence="1">
    <location>
        <begin position="1"/>
        <end position="20"/>
    </location>
</feature>
<name>A0AAV5WPJ3_9BILA</name>
<dbReference type="Proteomes" id="UP001432322">
    <property type="component" value="Unassembled WGS sequence"/>
</dbReference>
<protein>
    <submittedName>
        <fullName evidence="2">Uncharacterized protein</fullName>
    </submittedName>
</protein>
<keyword evidence="3" id="KW-1185">Reference proteome</keyword>
<feature type="non-terminal residue" evidence="2">
    <location>
        <position position="141"/>
    </location>
</feature>
<dbReference type="EMBL" id="BTSY01000006">
    <property type="protein sequence ID" value="GMT34054.1"/>
    <property type="molecule type" value="Genomic_DNA"/>
</dbReference>
<comment type="caution">
    <text evidence="2">The sequence shown here is derived from an EMBL/GenBank/DDBJ whole genome shotgun (WGS) entry which is preliminary data.</text>
</comment>
<feature type="chain" id="PRO_5043719644" evidence="1">
    <location>
        <begin position="21"/>
        <end position="141"/>
    </location>
</feature>
<dbReference type="AlphaFoldDB" id="A0AAV5WPJ3"/>
<organism evidence="2 3">
    <name type="scientific">Pristionchus fissidentatus</name>
    <dbReference type="NCBI Taxonomy" id="1538716"/>
    <lineage>
        <taxon>Eukaryota</taxon>
        <taxon>Metazoa</taxon>
        <taxon>Ecdysozoa</taxon>
        <taxon>Nematoda</taxon>
        <taxon>Chromadorea</taxon>
        <taxon>Rhabditida</taxon>
        <taxon>Rhabditina</taxon>
        <taxon>Diplogasteromorpha</taxon>
        <taxon>Diplogasteroidea</taxon>
        <taxon>Neodiplogasteridae</taxon>
        <taxon>Pristionchus</taxon>
    </lineage>
</organism>
<evidence type="ECO:0000313" key="3">
    <source>
        <dbReference type="Proteomes" id="UP001432322"/>
    </source>
</evidence>
<keyword evidence="1" id="KW-0732">Signal</keyword>
<gene>
    <name evidence="2" type="ORF">PFISCL1PPCAC_25351</name>
</gene>
<evidence type="ECO:0000313" key="2">
    <source>
        <dbReference type="EMBL" id="GMT34054.1"/>
    </source>
</evidence>
<feature type="non-terminal residue" evidence="2">
    <location>
        <position position="1"/>
    </location>
</feature>